<keyword evidence="3" id="KW-0238">DNA-binding</keyword>
<dbReference type="InterPro" id="IPR036388">
    <property type="entry name" value="WH-like_DNA-bd_sf"/>
</dbReference>
<feature type="domain" description="HTH iclR-type" evidence="8">
    <location>
        <begin position="11"/>
        <end position="72"/>
    </location>
</feature>
<evidence type="ECO:0000256" key="4">
    <source>
        <dbReference type="ARBA" id="ARBA00023159"/>
    </source>
</evidence>
<dbReference type="Pfam" id="PF09339">
    <property type="entry name" value="HTH_IclR"/>
    <property type="match status" value="1"/>
</dbReference>
<dbReference type="PANTHER" id="PTHR30136:SF24">
    <property type="entry name" value="HTH-TYPE TRANSCRIPTIONAL REPRESSOR ALLR"/>
    <property type="match status" value="1"/>
</dbReference>
<dbReference type="PROSITE" id="PS51078">
    <property type="entry name" value="ICLR_ED"/>
    <property type="match status" value="1"/>
</dbReference>
<evidence type="ECO:0000256" key="5">
    <source>
        <dbReference type="ARBA" id="ARBA00023163"/>
    </source>
</evidence>
<accession>A0A4U0STH7</accession>
<dbReference type="EMBL" id="SUMC01000001">
    <property type="protein sequence ID" value="TKA13336.1"/>
    <property type="molecule type" value="Genomic_DNA"/>
</dbReference>
<evidence type="ECO:0000256" key="7">
    <source>
        <dbReference type="ARBA" id="ARBA00070406"/>
    </source>
</evidence>
<dbReference type="FunFam" id="1.10.10.10:FF:000056">
    <property type="entry name" value="IclR family transcriptional regulator"/>
    <property type="match status" value="1"/>
</dbReference>
<dbReference type="InterPro" id="IPR005471">
    <property type="entry name" value="Tscrpt_reg_IclR_N"/>
</dbReference>
<keyword evidence="4" id="KW-0010">Activator</keyword>
<evidence type="ECO:0000313" key="11">
    <source>
        <dbReference type="Proteomes" id="UP000305778"/>
    </source>
</evidence>
<evidence type="ECO:0000256" key="6">
    <source>
        <dbReference type="ARBA" id="ARBA00058938"/>
    </source>
</evidence>
<organism evidence="10 11">
    <name type="scientific">Actinacidiphila oryziradicis</name>
    <dbReference type="NCBI Taxonomy" id="2571141"/>
    <lineage>
        <taxon>Bacteria</taxon>
        <taxon>Bacillati</taxon>
        <taxon>Actinomycetota</taxon>
        <taxon>Actinomycetes</taxon>
        <taxon>Kitasatosporales</taxon>
        <taxon>Streptomycetaceae</taxon>
        <taxon>Actinacidiphila</taxon>
    </lineage>
</organism>
<dbReference type="SUPFAM" id="SSF46785">
    <property type="entry name" value="Winged helix' DNA-binding domain"/>
    <property type="match status" value="1"/>
</dbReference>
<dbReference type="GO" id="GO:0006071">
    <property type="term" value="P:glycerol metabolic process"/>
    <property type="evidence" value="ECO:0007669"/>
    <property type="project" value="UniProtKB-KW"/>
</dbReference>
<dbReference type="Proteomes" id="UP000305778">
    <property type="component" value="Unassembled WGS sequence"/>
</dbReference>
<keyword evidence="2" id="KW-0805">Transcription regulation</keyword>
<evidence type="ECO:0000259" key="8">
    <source>
        <dbReference type="PROSITE" id="PS51077"/>
    </source>
</evidence>
<evidence type="ECO:0000259" key="9">
    <source>
        <dbReference type="PROSITE" id="PS51078"/>
    </source>
</evidence>
<proteinExistence type="predicted"/>
<dbReference type="PANTHER" id="PTHR30136">
    <property type="entry name" value="HELIX-TURN-HELIX TRANSCRIPTIONAL REGULATOR, ICLR FAMILY"/>
    <property type="match status" value="1"/>
</dbReference>
<dbReference type="InterPro" id="IPR050707">
    <property type="entry name" value="HTH_MetabolicPath_Reg"/>
</dbReference>
<comment type="function">
    <text evidence="6">May be an activator protein for the gylABX operon.</text>
</comment>
<gene>
    <name evidence="10" type="ORF">FCI23_01080</name>
</gene>
<dbReference type="PROSITE" id="PS51077">
    <property type="entry name" value="HTH_ICLR"/>
    <property type="match status" value="1"/>
</dbReference>
<dbReference type="SUPFAM" id="SSF55781">
    <property type="entry name" value="GAF domain-like"/>
    <property type="match status" value="1"/>
</dbReference>
<evidence type="ECO:0000313" key="10">
    <source>
        <dbReference type="EMBL" id="TKA13336.1"/>
    </source>
</evidence>
<dbReference type="AlphaFoldDB" id="A0A4U0STH7"/>
<dbReference type="Pfam" id="PF01614">
    <property type="entry name" value="IclR_C"/>
    <property type="match status" value="1"/>
</dbReference>
<dbReference type="SMART" id="SM00346">
    <property type="entry name" value="HTH_ICLR"/>
    <property type="match status" value="1"/>
</dbReference>
<dbReference type="RefSeq" id="WP_136721496.1">
    <property type="nucleotide sequence ID" value="NZ_SUMC01000001.1"/>
</dbReference>
<dbReference type="OrthoDB" id="7274111at2"/>
<dbReference type="GO" id="GO:0045892">
    <property type="term" value="P:negative regulation of DNA-templated transcription"/>
    <property type="evidence" value="ECO:0007669"/>
    <property type="project" value="TreeGrafter"/>
</dbReference>
<name>A0A4U0STH7_9ACTN</name>
<dbReference type="Gene3D" id="3.30.450.40">
    <property type="match status" value="1"/>
</dbReference>
<dbReference type="InterPro" id="IPR036390">
    <property type="entry name" value="WH_DNA-bd_sf"/>
</dbReference>
<keyword evidence="5" id="KW-0804">Transcription</keyword>
<dbReference type="InterPro" id="IPR029016">
    <property type="entry name" value="GAF-like_dom_sf"/>
</dbReference>
<feature type="domain" description="IclR-ED" evidence="9">
    <location>
        <begin position="73"/>
        <end position="253"/>
    </location>
</feature>
<protein>
    <recommendedName>
        <fullName evidence="7">Glycerol operon regulatory protein</fullName>
    </recommendedName>
</protein>
<evidence type="ECO:0000256" key="3">
    <source>
        <dbReference type="ARBA" id="ARBA00023125"/>
    </source>
</evidence>
<dbReference type="GO" id="GO:0003700">
    <property type="term" value="F:DNA-binding transcription factor activity"/>
    <property type="evidence" value="ECO:0007669"/>
    <property type="project" value="TreeGrafter"/>
</dbReference>
<dbReference type="InterPro" id="IPR014757">
    <property type="entry name" value="Tscrpt_reg_IclR_C"/>
</dbReference>
<evidence type="ECO:0000256" key="1">
    <source>
        <dbReference type="ARBA" id="ARBA00022798"/>
    </source>
</evidence>
<keyword evidence="1" id="KW-0319">Glycerol metabolism</keyword>
<dbReference type="Gene3D" id="1.10.10.10">
    <property type="entry name" value="Winged helix-like DNA-binding domain superfamily/Winged helix DNA-binding domain"/>
    <property type="match status" value="1"/>
</dbReference>
<reference evidence="10 11" key="1">
    <citation type="submission" date="2019-04" db="EMBL/GenBank/DDBJ databases">
        <title>Streptomyces oryziradicis sp. nov., a novel actinomycete isolated from rhizosphere soil of rice (Oryza sativa L.).</title>
        <authorList>
            <person name="Li C."/>
        </authorList>
    </citation>
    <scope>NUCLEOTIDE SEQUENCE [LARGE SCALE GENOMIC DNA]</scope>
    <source>
        <strain evidence="10 11">NEAU-C40</strain>
    </source>
</reference>
<evidence type="ECO:0000256" key="2">
    <source>
        <dbReference type="ARBA" id="ARBA00023015"/>
    </source>
</evidence>
<keyword evidence="11" id="KW-1185">Reference proteome</keyword>
<comment type="caution">
    <text evidence="10">The sequence shown here is derived from an EMBL/GenBank/DDBJ whole genome shotgun (WGS) entry which is preliminary data.</text>
</comment>
<sequence>MSNESADIYGANSVANALRTLLYLRGREYVRLTEVSGHLGVARSTAHRVLTTLRTHGFVEQEPDGRRYRLGPALTSLARGIADERTLIRIARPHLQTLRDAARETSNLLVLDGPDCFFLNGVEGPRTLRVAPRTGDHLPAYTTAGGKALLAELTPEQLRERYPRGITPLTPNTVPDLDLLVADLAECRARGYALNLAESVRDVHAVGVPVRDRYGICVAAVTVSAPSTRLDRTRAAELFRLLEQAASGIAKEL</sequence>
<dbReference type="GO" id="GO:0003677">
    <property type="term" value="F:DNA binding"/>
    <property type="evidence" value="ECO:0007669"/>
    <property type="project" value="UniProtKB-KW"/>
</dbReference>